<keyword evidence="2" id="KW-1003">Cell membrane</keyword>
<dbReference type="GO" id="GO:0005886">
    <property type="term" value="C:plasma membrane"/>
    <property type="evidence" value="ECO:0007669"/>
    <property type="project" value="UniProtKB-SubCell"/>
</dbReference>
<dbReference type="EMBL" id="CP002347">
    <property type="protein sequence ID" value="ADR19054.1"/>
    <property type="molecule type" value="Genomic_DNA"/>
</dbReference>
<keyword evidence="4 8" id="KW-0812">Transmembrane</keyword>
<dbReference type="GO" id="GO:0071555">
    <property type="term" value="P:cell wall organization"/>
    <property type="evidence" value="ECO:0007669"/>
    <property type="project" value="TreeGrafter"/>
</dbReference>
<dbReference type="KEGG" id="cni:Calni_1143"/>
<dbReference type="GO" id="GO:0046872">
    <property type="term" value="F:metal ion binding"/>
    <property type="evidence" value="ECO:0007669"/>
    <property type="project" value="UniProtKB-KW"/>
</dbReference>
<evidence type="ECO:0000256" key="2">
    <source>
        <dbReference type="ARBA" id="ARBA00022475"/>
    </source>
</evidence>
<dbReference type="Proteomes" id="UP000007039">
    <property type="component" value="Chromosome"/>
</dbReference>
<keyword evidence="7" id="KW-0479">Metal-binding</keyword>
<dbReference type="InterPro" id="IPR000715">
    <property type="entry name" value="Glycosyl_transferase_4"/>
</dbReference>
<comment type="subcellular location">
    <subcellularLocation>
        <location evidence="1">Cell membrane</location>
        <topology evidence="1">Multi-pass membrane protein</topology>
    </subcellularLocation>
</comment>
<feature type="transmembrane region" description="Helical" evidence="8">
    <location>
        <begin position="237"/>
        <end position="258"/>
    </location>
</feature>
<feature type="transmembrane region" description="Helical" evidence="8">
    <location>
        <begin position="184"/>
        <end position="202"/>
    </location>
</feature>
<feature type="transmembrane region" description="Helical" evidence="8">
    <location>
        <begin position="131"/>
        <end position="152"/>
    </location>
</feature>
<feature type="transmembrane region" description="Helical" evidence="8">
    <location>
        <begin position="99"/>
        <end position="119"/>
    </location>
</feature>
<evidence type="ECO:0000256" key="8">
    <source>
        <dbReference type="SAM" id="Phobius"/>
    </source>
</evidence>
<feature type="transmembrane region" description="Helical" evidence="8">
    <location>
        <begin position="48"/>
        <end position="66"/>
    </location>
</feature>
<proteinExistence type="predicted"/>
<keyword evidence="10" id="KW-1185">Reference proteome</keyword>
<keyword evidence="5 8" id="KW-1133">Transmembrane helix</keyword>
<evidence type="ECO:0000256" key="6">
    <source>
        <dbReference type="ARBA" id="ARBA00023136"/>
    </source>
</evidence>
<evidence type="ECO:0000313" key="10">
    <source>
        <dbReference type="Proteomes" id="UP000007039"/>
    </source>
</evidence>
<feature type="transmembrane region" description="Helical" evidence="8">
    <location>
        <begin position="159"/>
        <end position="178"/>
    </location>
</feature>
<name>E4TIK6_CALNY</name>
<evidence type="ECO:0000313" key="9">
    <source>
        <dbReference type="EMBL" id="ADR19054.1"/>
    </source>
</evidence>
<dbReference type="eggNOG" id="COG0472">
    <property type="taxonomic scope" value="Bacteria"/>
</dbReference>
<reference key="1">
    <citation type="submission" date="2010-11" db="EMBL/GenBank/DDBJ databases">
        <title>The complete genome of chromosome of Calditerrivibrio nitroreducens DSM 19672.</title>
        <authorList>
            <consortium name="US DOE Joint Genome Institute (JGI-PGF)"/>
            <person name="Lucas S."/>
            <person name="Copeland A."/>
            <person name="Lapidus A."/>
            <person name="Bruce D."/>
            <person name="Goodwin L."/>
            <person name="Pitluck S."/>
            <person name="Kyrpides N."/>
            <person name="Mavromatis K."/>
            <person name="Ivanova N."/>
            <person name="Mikhailova N."/>
            <person name="Zeytun A."/>
            <person name="Brettin T."/>
            <person name="Detter J.C."/>
            <person name="Tapia R."/>
            <person name="Han C."/>
            <person name="Land M."/>
            <person name="Hauser L."/>
            <person name="Markowitz V."/>
            <person name="Cheng J.-F."/>
            <person name="Hugenholtz P."/>
            <person name="Woyke T."/>
            <person name="Wu D."/>
            <person name="Spring S."/>
            <person name="Schroeder M."/>
            <person name="Brambilla E."/>
            <person name="Klenk H.-P."/>
            <person name="Eisen J.A."/>
        </authorList>
    </citation>
    <scope>NUCLEOTIDE SEQUENCE [LARGE SCALE GENOMIC DNA]</scope>
    <source>
        <strain>DSM 19672</strain>
    </source>
</reference>
<gene>
    <name evidence="9" type="ordered locus">Calni_1143</name>
</gene>
<dbReference type="RefSeq" id="WP_013451266.1">
    <property type="nucleotide sequence ID" value="NC_014758.1"/>
</dbReference>
<reference evidence="9 10" key="2">
    <citation type="journal article" date="2011" name="Stand. Genomic Sci.">
        <title>Complete genome sequence of Calditerrivibrio nitroreducens type strain (Yu37-1).</title>
        <authorList>
            <person name="Pitluck S."/>
            <person name="Sikorski J."/>
            <person name="Zeytun A."/>
            <person name="Lapidus A."/>
            <person name="Nolan M."/>
            <person name="Lucas S."/>
            <person name="Hammon N."/>
            <person name="Deshpande S."/>
            <person name="Cheng J.F."/>
            <person name="Tapia R."/>
            <person name="Han C."/>
            <person name="Goodwin L."/>
            <person name="Liolios K."/>
            <person name="Pagani I."/>
            <person name="Ivanova N."/>
            <person name="Mavromatis K."/>
            <person name="Pati A."/>
            <person name="Chen A."/>
            <person name="Palaniappan K."/>
            <person name="Hauser L."/>
            <person name="Chang Y.J."/>
            <person name="Jeffries C.D."/>
            <person name="Detter J.C."/>
            <person name="Brambilla E."/>
            <person name="Djao O.D."/>
            <person name="Rohde M."/>
            <person name="Spring S."/>
            <person name="Goker M."/>
            <person name="Woyke T."/>
            <person name="Bristow J."/>
            <person name="Eisen J.A."/>
            <person name="Markowitz V."/>
            <person name="Hugenholtz P."/>
            <person name="Kyrpides N.C."/>
            <person name="Klenk H.P."/>
            <person name="Land M."/>
        </authorList>
    </citation>
    <scope>NUCLEOTIDE SEQUENCE [LARGE SCALE GENOMIC DNA]</scope>
    <source>
        <strain evidence="10">DSM 19672 / NBRC 101217 / Yu37-1</strain>
    </source>
</reference>
<comment type="cofactor">
    <cofactor evidence="7">
        <name>Mg(2+)</name>
        <dbReference type="ChEBI" id="CHEBI:18420"/>
    </cofactor>
</comment>
<keyword evidence="7" id="KW-0460">Magnesium</keyword>
<dbReference type="PANTHER" id="PTHR22926:SF3">
    <property type="entry name" value="UNDECAPRENYL-PHOSPHATE ALPHA-N-ACETYLGLUCOSAMINYL 1-PHOSPHATE TRANSFERASE"/>
    <property type="match status" value="1"/>
</dbReference>
<dbReference type="GO" id="GO:0009103">
    <property type="term" value="P:lipopolysaccharide biosynthetic process"/>
    <property type="evidence" value="ECO:0007669"/>
    <property type="project" value="TreeGrafter"/>
</dbReference>
<accession>E4TIK6</accession>
<evidence type="ECO:0000256" key="4">
    <source>
        <dbReference type="ARBA" id="ARBA00022692"/>
    </source>
</evidence>
<feature type="transmembrane region" description="Helical" evidence="8">
    <location>
        <begin position="72"/>
        <end position="92"/>
    </location>
</feature>
<dbReference type="AlphaFoldDB" id="E4TIK6"/>
<feature type="binding site" evidence="7">
    <location>
        <position position="213"/>
    </location>
    <ligand>
        <name>Mg(2+)</name>
        <dbReference type="ChEBI" id="CHEBI:18420"/>
    </ligand>
</feature>
<feature type="transmembrane region" description="Helical" evidence="8">
    <location>
        <begin position="214"/>
        <end position="231"/>
    </location>
</feature>
<feature type="binding site" evidence="7">
    <location>
        <position position="153"/>
    </location>
    <ligand>
        <name>Mg(2+)</name>
        <dbReference type="ChEBI" id="CHEBI:18420"/>
    </ligand>
</feature>
<feature type="transmembrane region" description="Helical" evidence="8">
    <location>
        <begin position="328"/>
        <end position="347"/>
    </location>
</feature>
<feature type="transmembrane region" description="Helical" evidence="8">
    <location>
        <begin position="306"/>
        <end position="322"/>
    </location>
</feature>
<dbReference type="STRING" id="768670.Calni_1143"/>
<evidence type="ECO:0000256" key="1">
    <source>
        <dbReference type="ARBA" id="ARBA00004651"/>
    </source>
</evidence>
<dbReference type="HOGENOM" id="CLU_023982_5_0_0"/>
<dbReference type="GO" id="GO:0016780">
    <property type="term" value="F:phosphotransferase activity, for other substituted phosphate groups"/>
    <property type="evidence" value="ECO:0007669"/>
    <property type="project" value="InterPro"/>
</dbReference>
<organism evidence="9 10">
    <name type="scientific">Calditerrivibrio nitroreducens (strain DSM 19672 / NBRC 101217 / Yu37-1)</name>
    <dbReference type="NCBI Taxonomy" id="768670"/>
    <lineage>
        <taxon>Bacteria</taxon>
        <taxon>Pseudomonadati</taxon>
        <taxon>Deferribacterota</taxon>
        <taxon>Deferribacteres</taxon>
        <taxon>Deferribacterales</taxon>
        <taxon>Calditerrivibrionaceae</taxon>
    </lineage>
</organism>
<dbReference type="Pfam" id="PF00953">
    <property type="entry name" value="Glycos_transf_4"/>
    <property type="match status" value="1"/>
</dbReference>
<evidence type="ECO:0000256" key="3">
    <source>
        <dbReference type="ARBA" id="ARBA00022679"/>
    </source>
</evidence>
<keyword evidence="3 9" id="KW-0808">Transferase</keyword>
<dbReference type="CDD" id="cd06912">
    <property type="entry name" value="GT_MraY_like"/>
    <property type="match status" value="1"/>
</dbReference>
<dbReference type="GO" id="GO:0044038">
    <property type="term" value="P:cell wall macromolecule biosynthetic process"/>
    <property type="evidence" value="ECO:0007669"/>
    <property type="project" value="TreeGrafter"/>
</dbReference>
<dbReference type="PANTHER" id="PTHR22926">
    <property type="entry name" value="PHOSPHO-N-ACETYLMURAMOYL-PENTAPEPTIDE-TRANSFERASE"/>
    <property type="match status" value="1"/>
</dbReference>
<dbReference type="OrthoDB" id="9783652at2"/>
<protein>
    <submittedName>
        <fullName evidence="9">Glycosyl transferase, family 4, conserved region</fullName>
    </submittedName>
</protein>
<evidence type="ECO:0000256" key="7">
    <source>
        <dbReference type="PIRSR" id="PIRSR600715-1"/>
    </source>
</evidence>
<sequence precursor="true">MVKFLLSFIVSFIVNLLIIKLSSRIDRLVTDHLHDGPQKFHDRPTPRIGGVGVFIAFSLAAFYAQVSENNNYLMLLISSLPVFLFGVLEDVLKKISPKVRLLAAALSALLVYLLLNVYLTRIGIPYLDNIFEIKLIALCFTIFCIAGVANAINIIDGYNGLASVVSMIIFFAIAYVGFKVNDQFVYTVSFIMIGGIAGFFIWNYPFGKIFLGDGGAYFIGFTIAVLSVMLVKNHPQISPWFPFLVVIYPVFETIFSFYRKKVLKGKSPFKPDGLHFHMLIYKRVVPFVFDININEKLMRNSATSPFLWLICSLGAIPAVIFWDNTIVLVIFTIVFCIFYVWLYRGIVRFRVGRIIKMLKR</sequence>
<feature type="transmembrane region" description="Helical" evidence="8">
    <location>
        <begin position="6"/>
        <end position="23"/>
    </location>
</feature>
<keyword evidence="6 8" id="KW-0472">Membrane</keyword>
<evidence type="ECO:0000256" key="5">
    <source>
        <dbReference type="ARBA" id="ARBA00022989"/>
    </source>
</evidence>